<dbReference type="PROSITE" id="PS51257">
    <property type="entry name" value="PROKAR_LIPOPROTEIN"/>
    <property type="match status" value="1"/>
</dbReference>
<dbReference type="SUPFAM" id="SSF53850">
    <property type="entry name" value="Periplasmic binding protein-like II"/>
    <property type="match status" value="1"/>
</dbReference>
<dbReference type="HOGENOM" id="CLU_061540_1_0_9"/>
<dbReference type="GO" id="GO:0042597">
    <property type="term" value="C:periplasmic space"/>
    <property type="evidence" value="ECO:0007669"/>
    <property type="project" value="UniProtKB-SubCell"/>
</dbReference>
<evidence type="ECO:0000256" key="1">
    <source>
        <dbReference type="ARBA" id="ARBA00004418"/>
    </source>
</evidence>
<name>A0A0S6U7N5_CLOBO</name>
<dbReference type="EMBL" id="DF384213">
    <property type="protein sequence ID" value="GAE03616.1"/>
    <property type="molecule type" value="Genomic_DNA"/>
</dbReference>
<dbReference type="PANTHER" id="PTHR30024">
    <property type="entry name" value="ALIPHATIC SULFONATES-BINDING PROTEIN-RELATED"/>
    <property type="match status" value="1"/>
</dbReference>
<feature type="chain" id="PRO_5038595150" evidence="4">
    <location>
        <begin position="24"/>
        <end position="342"/>
    </location>
</feature>
<protein>
    <submittedName>
        <fullName evidence="5">ABC transporter substrate-binding protein</fullName>
    </submittedName>
</protein>
<gene>
    <name evidence="5" type="ORF">CBO05C_3306</name>
</gene>
<comment type="similarity">
    <text evidence="2">Belongs to the bacterial solute-binding protein SsuA/TauA family.</text>
</comment>
<evidence type="ECO:0000256" key="4">
    <source>
        <dbReference type="SAM" id="SignalP"/>
    </source>
</evidence>
<sequence length="342" mass="38351">MKNKKITVISLLALLVFSLTLFAGCNNKNDNKKNLAKVRLNEVVRSVFYAPMYVAINEGIFKEEGIEIDLSTGQGADKTMQQVLSKSADIGLCGPEQIIYIYNQKREDYPVLFAQLTQSDGSFLVGKNKEKNFKWESLKGKKIIGGRPGGMPEMSLEYVLKNHGINSKSDVELITNLAFTATAGAFKSGTSDYVALFEPTASMLEKENAGHIVASIGESAGNIPYTCYFSTKSYMEKNPETIQKFTNAIYKAQKWIDKHTEEEIAKSIISFFPGAKKDILVNVIKNYKKINSFANTPTLKEENLNKLMDIIQSYDKELIPERPEFNKIVNTKFSEEAEKNIK</sequence>
<evidence type="ECO:0000313" key="5">
    <source>
        <dbReference type="EMBL" id="GAE03616.1"/>
    </source>
</evidence>
<organism evidence="5">
    <name type="scientific">Clostridium botulinum B str. Osaka05</name>
    <dbReference type="NCBI Taxonomy" id="1407017"/>
    <lineage>
        <taxon>Bacteria</taxon>
        <taxon>Bacillati</taxon>
        <taxon>Bacillota</taxon>
        <taxon>Clostridia</taxon>
        <taxon>Eubacteriales</taxon>
        <taxon>Clostridiaceae</taxon>
        <taxon>Clostridium</taxon>
    </lineage>
</organism>
<dbReference type="Proteomes" id="UP000054164">
    <property type="component" value="Unassembled WGS sequence"/>
</dbReference>
<reference evidence="5" key="1">
    <citation type="submission" date="2013-10" db="EMBL/GenBank/DDBJ databases">
        <title>Draft genome sequence of Clostridium botulinum type B strain Osaka05.</title>
        <authorList>
            <person name="Sakaguchi Y."/>
            <person name="Hosomi K."/>
            <person name="Uchiyama J."/>
            <person name="Ogura Y."/>
            <person name="Sakaguchi M."/>
            <person name="Kohda T."/>
            <person name="Mukamoto M."/>
            <person name="Misawa N."/>
            <person name="Matsuzaki S."/>
            <person name="Hayashi T."/>
            <person name="Kozaki S."/>
        </authorList>
    </citation>
    <scope>NUCLEOTIDE SEQUENCE</scope>
    <source>
        <strain evidence="5">Osaka05</strain>
    </source>
</reference>
<comment type="subcellular location">
    <subcellularLocation>
        <location evidence="1">Periplasm</location>
    </subcellularLocation>
</comment>
<dbReference type="PANTHER" id="PTHR30024:SF47">
    <property type="entry name" value="TAURINE-BINDING PERIPLASMIC PROTEIN"/>
    <property type="match status" value="1"/>
</dbReference>
<evidence type="ECO:0000256" key="3">
    <source>
        <dbReference type="ARBA" id="ARBA00022729"/>
    </source>
</evidence>
<dbReference type="Pfam" id="PF13379">
    <property type="entry name" value="NMT1_2"/>
    <property type="match status" value="1"/>
</dbReference>
<dbReference type="RefSeq" id="WP_030036765.1">
    <property type="nucleotide sequence ID" value="NZ_DF384213.1"/>
</dbReference>
<dbReference type="AlphaFoldDB" id="A0A0S6U7N5"/>
<accession>A0A0S6U7N5</accession>
<dbReference type="Gene3D" id="3.40.190.10">
    <property type="entry name" value="Periplasmic binding protein-like II"/>
    <property type="match status" value="2"/>
</dbReference>
<keyword evidence="3 4" id="KW-0732">Signal</keyword>
<feature type="signal peptide" evidence="4">
    <location>
        <begin position="1"/>
        <end position="23"/>
    </location>
</feature>
<evidence type="ECO:0000256" key="2">
    <source>
        <dbReference type="ARBA" id="ARBA00010742"/>
    </source>
</evidence>
<proteinExistence type="inferred from homology"/>